<dbReference type="EMBL" id="GGEC01064573">
    <property type="protein sequence ID" value="MBX45057.1"/>
    <property type="molecule type" value="Transcribed_RNA"/>
</dbReference>
<sequence>MMYLFSVSRIRVCLFSLGCNSAGVVFQCWYR</sequence>
<protein>
    <submittedName>
        <fullName evidence="1">Uncharacterized protein</fullName>
    </submittedName>
</protein>
<dbReference type="AlphaFoldDB" id="A0A2P2NRC9"/>
<proteinExistence type="predicted"/>
<reference evidence="1" key="1">
    <citation type="submission" date="2018-02" db="EMBL/GenBank/DDBJ databases">
        <title>Rhizophora mucronata_Transcriptome.</title>
        <authorList>
            <person name="Meera S.P."/>
            <person name="Sreeshan A."/>
            <person name="Augustine A."/>
        </authorList>
    </citation>
    <scope>NUCLEOTIDE SEQUENCE</scope>
    <source>
        <tissue evidence="1">Leaf</tissue>
    </source>
</reference>
<accession>A0A2P2NRC9</accession>
<organism evidence="1">
    <name type="scientific">Rhizophora mucronata</name>
    <name type="common">Asiatic mangrove</name>
    <dbReference type="NCBI Taxonomy" id="61149"/>
    <lineage>
        <taxon>Eukaryota</taxon>
        <taxon>Viridiplantae</taxon>
        <taxon>Streptophyta</taxon>
        <taxon>Embryophyta</taxon>
        <taxon>Tracheophyta</taxon>
        <taxon>Spermatophyta</taxon>
        <taxon>Magnoliopsida</taxon>
        <taxon>eudicotyledons</taxon>
        <taxon>Gunneridae</taxon>
        <taxon>Pentapetalae</taxon>
        <taxon>rosids</taxon>
        <taxon>fabids</taxon>
        <taxon>Malpighiales</taxon>
        <taxon>Rhizophoraceae</taxon>
        <taxon>Rhizophora</taxon>
    </lineage>
</organism>
<name>A0A2P2NRC9_RHIMU</name>
<evidence type="ECO:0000313" key="1">
    <source>
        <dbReference type="EMBL" id="MBX45057.1"/>
    </source>
</evidence>